<sequence length="134" mass="14866">MADPLDMTGLWTGQYWYPEPWEPPMGFVATISDNAGSLSGTTTEASDLFIGVDERADIRGTRSGTSVSFYKYYDGTRAYGHSVTYEGVLSADGQQVEGQWSLDDYSGSFIMLRSLQQFSVEQLEEFNQLDVSVS</sequence>
<evidence type="ECO:0008006" key="3">
    <source>
        <dbReference type="Google" id="ProtNLM"/>
    </source>
</evidence>
<proteinExistence type="predicted"/>
<evidence type="ECO:0000313" key="1">
    <source>
        <dbReference type="EMBL" id="OWQ96006.1"/>
    </source>
</evidence>
<dbReference type="AlphaFoldDB" id="A0A246JT31"/>
<accession>A0A246JT31</accession>
<reference evidence="1 2" key="1">
    <citation type="journal article" date="2010" name="Int. J. Syst. Evol. Microbiol.">
        <title>Sphingopyxis bauzanensis sp. nov., a psychrophilic bacterium isolated from soil.</title>
        <authorList>
            <person name="Zhang D.C."/>
            <person name="Liu H.C."/>
            <person name="Xin Y.H."/>
            <person name="Zhou Y.G."/>
            <person name="Schinner F."/>
            <person name="Margesin R."/>
        </authorList>
    </citation>
    <scope>NUCLEOTIDE SEQUENCE [LARGE SCALE GENOMIC DNA]</scope>
    <source>
        <strain evidence="1 2">DSM 22271</strain>
    </source>
</reference>
<keyword evidence="2" id="KW-1185">Reference proteome</keyword>
<name>A0A246JT31_9SPHN</name>
<dbReference type="EMBL" id="NISK01000003">
    <property type="protein sequence ID" value="OWQ96006.1"/>
    <property type="molecule type" value="Genomic_DNA"/>
</dbReference>
<evidence type="ECO:0000313" key="2">
    <source>
        <dbReference type="Proteomes" id="UP000197361"/>
    </source>
</evidence>
<dbReference type="Proteomes" id="UP000197361">
    <property type="component" value="Unassembled WGS sequence"/>
</dbReference>
<comment type="caution">
    <text evidence="1">The sequence shown here is derived from an EMBL/GenBank/DDBJ whole genome shotgun (WGS) entry which is preliminary data.</text>
</comment>
<gene>
    <name evidence="1" type="ORF">CDQ92_14795</name>
</gene>
<organism evidence="1 2">
    <name type="scientific">Sphingopyxis bauzanensis</name>
    <dbReference type="NCBI Taxonomy" id="651663"/>
    <lineage>
        <taxon>Bacteria</taxon>
        <taxon>Pseudomonadati</taxon>
        <taxon>Pseudomonadota</taxon>
        <taxon>Alphaproteobacteria</taxon>
        <taxon>Sphingomonadales</taxon>
        <taxon>Sphingomonadaceae</taxon>
        <taxon>Sphingopyxis</taxon>
    </lineage>
</organism>
<protein>
    <recommendedName>
        <fullName evidence="3">Lipocalin-like domain-containing protein</fullName>
    </recommendedName>
</protein>